<dbReference type="AlphaFoldDB" id="A0A0B7BSF0"/>
<evidence type="ECO:0000313" key="3">
    <source>
        <dbReference type="EMBL" id="CEK95316.1"/>
    </source>
</evidence>
<dbReference type="NCBIfam" id="TIGR01571">
    <property type="entry name" value="A_thal_Cys_rich"/>
    <property type="match status" value="1"/>
</dbReference>
<dbReference type="PANTHER" id="PTHR15907">
    <property type="entry name" value="DUF614 FAMILY PROTEIN-RELATED"/>
    <property type="match status" value="1"/>
</dbReference>
<organism evidence="3">
    <name type="scientific">Arion vulgaris</name>
    <dbReference type="NCBI Taxonomy" id="1028688"/>
    <lineage>
        <taxon>Eukaryota</taxon>
        <taxon>Metazoa</taxon>
        <taxon>Spiralia</taxon>
        <taxon>Lophotrochozoa</taxon>
        <taxon>Mollusca</taxon>
        <taxon>Gastropoda</taxon>
        <taxon>Heterobranchia</taxon>
        <taxon>Euthyneura</taxon>
        <taxon>Panpulmonata</taxon>
        <taxon>Eupulmonata</taxon>
        <taxon>Stylommatophora</taxon>
        <taxon>Helicina</taxon>
        <taxon>Arionoidea</taxon>
        <taxon>Arionidae</taxon>
        <taxon>Arion</taxon>
    </lineage>
</organism>
<dbReference type="EMBL" id="HACG01048451">
    <property type="protein sequence ID" value="CEK95316.1"/>
    <property type="molecule type" value="Transcribed_RNA"/>
</dbReference>
<dbReference type="InterPro" id="IPR006461">
    <property type="entry name" value="PLAC_motif_containing"/>
</dbReference>
<gene>
    <name evidence="3" type="primary">ORF206426</name>
</gene>
<dbReference type="Pfam" id="PF04749">
    <property type="entry name" value="PLAC8"/>
    <property type="match status" value="1"/>
</dbReference>
<keyword evidence="2" id="KW-1133">Transmembrane helix</keyword>
<reference evidence="3" key="1">
    <citation type="submission" date="2014-12" db="EMBL/GenBank/DDBJ databases">
        <title>Insight into the proteome of Arion vulgaris.</title>
        <authorList>
            <person name="Aradska J."/>
            <person name="Bulat T."/>
            <person name="Smidak R."/>
            <person name="Sarate P."/>
            <person name="Gangsoo J."/>
            <person name="Sialana F."/>
            <person name="Bilban M."/>
            <person name="Lubec G."/>
        </authorList>
    </citation>
    <scope>NUCLEOTIDE SEQUENCE</scope>
    <source>
        <tissue evidence="3">Skin</tissue>
    </source>
</reference>
<proteinExistence type="inferred from homology"/>
<keyword evidence="2" id="KW-0812">Transmembrane</keyword>
<keyword evidence="2" id="KW-0472">Membrane</keyword>
<evidence type="ECO:0000256" key="2">
    <source>
        <dbReference type="SAM" id="Phobius"/>
    </source>
</evidence>
<name>A0A0B7BSF0_9EUPU</name>
<evidence type="ECO:0000256" key="1">
    <source>
        <dbReference type="ARBA" id="ARBA00009024"/>
    </source>
</evidence>
<sequence length="106" mass="11596">MPFQHDLFGCFDNCGLCVITFFAPCYTFGKVAEAVGENCLLCGLISFVPVANLVFLAINRGKLREQKGIEGDVLNDFLMAWCCGFCALVQEAQEIEVPGNPQIVRG</sequence>
<comment type="similarity">
    <text evidence="1">Belongs to the cornifelin family.</text>
</comment>
<accession>A0A0B7BSF0</accession>
<protein>
    <submittedName>
        <fullName evidence="3">Uncharacterized protein</fullName>
    </submittedName>
</protein>
<feature type="transmembrane region" description="Helical" evidence="2">
    <location>
        <begin position="35"/>
        <end position="58"/>
    </location>
</feature>
<feature type="transmembrane region" description="Helical" evidence="2">
    <location>
        <begin position="7"/>
        <end position="29"/>
    </location>
</feature>